<reference evidence="1 2" key="1">
    <citation type="journal article" date="2012" name="Science">
        <title>The Paleozoic origin of enzymatic lignin decomposition reconstructed from 31 fungal genomes.</title>
        <authorList>
            <person name="Floudas D."/>
            <person name="Binder M."/>
            <person name="Riley R."/>
            <person name="Barry K."/>
            <person name="Blanchette R.A."/>
            <person name="Henrissat B."/>
            <person name="Martinez A.T."/>
            <person name="Otillar R."/>
            <person name="Spatafora J.W."/>
            <person name="Yadav J.S."/>
            <person name="Aerts A."/>
            <person name="Benoit I."/>
            <person name="Boyd A."/>
            <person name="Carlson A."/>
            <person name="Copeland A."/>
            <person name="Coutinho P.M."/>
            <person name="de Vries R.P."/>
            <person name="Ferreira P."/>
            <person name="Findley K."/>
            <person name="Foster B."/>
            <person name="Gaskell J."/>
            <person name="Glotzer D."/>
            <person name="Gorecki P."/>
            <person name="Heitman J."/>
            <person name="Hesse C."/>
            <person name="Hori C."/>
            <person name="Igarashi K."/>
            <person name="Jurgens J.A."/>
            <person name="Kallen N."/>
            <person name="Kersten P."/>
            <person name="Kohler A."/>
            <person name="Kuees U."/>
            <person name="Kumar T.K.A."/>
            <person name="Kuo A."/>
            <person name="LaButti K."/>
            <person name="Larrondo L.F."/>
            <person name="Lindquist E."/>
            <person name="Ling A."/>
            <person name="Lombard V."/>
            <person name="Lucas S."/>
            <person name="Lundell T."/>
            <person name="Martin R."/>
            <person name="McLaughlin D.J."/>
            <person name="Morgenstern I."/>
            <person name="Morin E."/>
            <person name="Murat C."/>
            <person name="Nagy L.G."/>
            <person name="Nolan M."/>
            <person name="Ohm R.A."/>
            <person name="Patyshakuliyeva A."/>
            <person name="Rokas A."/>
            <person name="Ruiz-Duenas F.J."/>
            <person name="Sabat G."/>
            <person name="Salamov A."/>
            <person name="Samejima M."/>
            <person name="Schmutz J."/>
            <person name="Slot J.C."/>
            <person name="St John F."/>
            <person name="Stenlid J."/>
            <person name="Sun H."/>
            <person name="Sun S."/>
            <person name="Syed K."/>
            <person name="Tsang A."/>
            <person name="Wiebenga A."/>
            <person name="Young D."/>
            <person name="Pisabarro A."/>
            <person name="Eastwood D.C."/>
            <person name="Martin F."/>
            <person name="Cullen D."/>
            <person name="Grigoriev I.V."/>
            <person name="Hibbett D.S."/>
        </authorList>
    </citation>
    <scope>NUCLEOTIDE SEQUENCE [LARGE SCALE GENOMIC DNA]</scope>
    <source>
        <strain evidence="1 2">DJM-731 SS1</strain>
    </source>
</reference>
<evidence type="ECO:0000313" key="1">
    <source>
        <dbReference type="EMBL" id="EJU05954.1"/>
    </source>
</evidence>
<name>M5GAQ5_DACPD</name>
<gene>
    <name evidence="1" type="ORF">DACRYDRAFT_102914</name>
</gene>
<dbReference type="HOGENOM" id="CLU_1758737_0_0_1"/>
<proteinExistence type="predicted"/>
<keyword evidence="2" id="KW-1185">Reference proteome</keyword>
<dbReference type="EMBL" id="JH795855">
    <property type="protein sequence ID" value="EJU05954.1"/>
    <property type="molecule type" value="Genomic_DNA"/>
</dbReference>
<dbReference type="RefSeq" id="XP_040632848.1">
    <property type="nucleotide sequence ID" value="XM_040767683.1"/>
</dbReference>
<evidence type="ECO:0000313" key="2">
    <source>
        <dbReference type="Proteomes" id="UP000030653"/>
    </source>
</evidence>
<dbReference type="GeneID" id="63682745"/>
<dbReference type="Proteomes" id="UP000030653">
    <property type="component" value="Unassembled WGS sequence"/>
</dbReference>
<protein>
    <submittedName>
        <fullName evidence="1">Uncharacterized protein</fullName>
    </submittedName>
</protein>
<accession>M5GAQ5</accession>
<organism evidence="1 2">
    <name type="scientific">Dacryopinax primogenitus (strain DJM 731)</name>
    <name type="common">Brown rot fungus</name>
    <dbReference type="NCBI Taxonomy" id="1858805"/>
    <lineage>
        <taxon>Eukaryota</taxon>
        <taxon>Fungi</taxon>
        <taxon>Dikarya</taxon>
        <taxon>Basidiomycota</taxon>
        <taxon>Agaricomycotina</taxon>
        <taxon>Dacrymycetes</taxon>
        <taxon>Dacrymycetales</taxon>
        <taxon>Dacrymycetaceae</taxon>
        <taxon>Dacryopinax</taxon>
    </lineage>
</organism>
<dbReference type="AlphaFoldDB" id="M5GAQ5"/>
<sequence>MFRNWLSLVRRIALPPSLIRRRDDLQFSRVTSSFRSSGRLDFIWYGRSKKESLAVIVYLDGENYEATSGALEVLLESVSSRSSPSKHQFEIKTQSYALSFQFTMRREIECHPGKGARYIIHLLPFVTTIETPVGPEIPKVDSITLFSL</sequence>